<dbReference type="AlphaFoldDB" id="A0A077ZRB8"/>
<sequence>MGGDRLSPREWPRISSKGLENVIGECAGGVQPLMTGTLGKCCTKGYVRAHVLPNEAFGRTNSKMMNTVESVEDGTPEEARDQRTKGTS</sequence>
<dbReference type="EMBL" id="HG809332">
    <property type="protein sequence ID" value="CDW61375.1"/>
    <property type="molecule type" value="Genomic_DNA"/>
</dbReference>
<organism evidence="2 3">
    <name type="scientific">Trichuris trichiura</name>
    <name type="common">Whipworm</name>
    <name type="synonym">Trichocephalus trichiurus</name>
    <dbReference type="NCBI Taxonomy" id="36087"/>
    <lineage>
        <taxon>Eukaryota</taxon>
        <taxon>Metazoa</taxon>
        <taxon>Ecdysozoa</taxon>
        <taxon>Nematoda</taxon>
        <taxon>Enoplea</taxon>
        <taxon>Dorylaimia</taxon>
        <taxon>Trichinellida</taxon>
        <taxon>Trichuridae</taxon>
        <taxon>Trichuris</taxon>
    </lineage>
</organism>
<feature type="compositionally biased region" description="Basic and acidic residues" evidence="1">
    <location>
        <begin position="77"/>
        <end position="88"/>
    </location>
</feature>
<name>A0A077ZRB8_TRITR</name>
<gene>
    <name evidence="2" type="ORF">TTRE_0000983401</name>
</gene>
<feature type="region of interest" description="Disordered" evidence="1">
    <location>
        <begin position="65"/>
        <end position="88"/>
    </location>
</feature>
<accession>A0A077ZRB8</accession>
<protein>
    <submittedName>
        <fullName evidence="2">Uncharacterized protein</fullName>
    </submittedName>
</protein>
<dbReference type="Proteomes" id="UP000030665">
    <property type="component" value="Unassembled WGS sequence"/>
</dbReference>
<evidence type="ECO:0000313" key="2">
    <source>
        <dbReference type="EMBL" id="CDW61375.1"/>
    </source>
</evidence>
<reference evidence="2" key="1">
    <citation type="submission" date="2014-01" db="EMBL/GenBank/DDBJ databases">
        <authorList>
            <person name="Aslett M."/>
        </authorList>
    </citation>
    <scope>NUCLEOTIDE SEQUENCE</scope>
</reference>
<reference evidence="2" key="2">
    <citation type="submission" date="2014-03" db="EMBL/GenBank/DDBJ databases">
        <title>The whipworm genome and dual-species transcriptomics of an intimate host-pathogen interaction.</title>
        <authorList>
            <person name="Foth B.J."/>
            <person name="Tsai I.J."/>
            <person name="Reid A.J."/>
            <person name="Bancroft A.J."/>
            <person name="Nichol S."/>
            <person name="Tracey A."/>
            <person name="Holroyd N."/>
            <person name="Cotton J.A."/>
            <person name="Stanley E.J."/>
            <person name="Zarowiecki M."/>
            <person name="Liu J.Z."/>
            <person name="Huckvale T."/>
            <person name="Cooper P.J."/>
            <person name="Grencis R.K."/>
            <person name="Berriman M."/>
        </authorList>
    </citation>
    <scope>NUCLEOTIDE SEQUENCE [LARGE SCALE GENOMIC DNA]</scope>
</reference>
<evidence type="ECO:0000256" key="1">
    <source>
        <dbReference type="SAM" id="MobiDB-lite"/>
    </source>
</evidence>
<keyword evidence="3" id="KW-1185">Reference proteome</keyword>
<proteinExistence type="predicted"/>
<evidence type="ECO:0000313" key="3">
    <source>
        <dbReference type="Proteomes" id="UP000030665"/>
    </source>
</evidence>